<keyword evidence="5" id="KW-0472">Membrane</keyword>
<dbReference type="AlphaFoldDB" id="A0A9D4JKB5"/>
<reference evidence="7" key="1">
    <citation type="journal article" date="2019" name="bioRxiv">
        <title>The Genome of the Zebra Mussel, Dreissena polymorpha: A Resource for Invasive Species Research.</title>
        <authorList>
            <person name="McCartney M.A."/>
            <person name="Auch B."/>
            <person name="Kono T."/>
            <person name="Mallez S."/>
            <person name="Zhang Y."/>
            <person name="Obille A."/>
            <person name="Becker A."/>
            <person name="Abrahante J.E."/>
            <person name="Garbe J."/>
            <person name="Badalamenti J.P."/>
            <person name="Herman A."/>
            <person name="Mangelson H."/>
            <person name="Liachko I."/>
            <person name="Sullivan S."/>
            <person name="Sone E.D."/>
            <person name="Koren S."/>
            <person name="Silverstein K.A.T."/>
            <person name="Beckman K.B."/>
            <person name="Gohl D.M."/>
        </authorList>
    </citation>
    <scope>NUCLEOTIDE SEQUENCE</scope>
    <source>
        <strain evidence="7">Duluth1</strain>
        <tissue evidence="7">Whole animal</tissue>
    </source>
</reference>
<evidence type="ECO:0000256" key="4">
    <source>
        <dbReference type="ARBA" id="ARBA00022729"/>
    </source>
</evidence>
<dbReference type="PANTHER" id="PTHR32073:SF7">
    <property type="entry name" value="GH11358P"/>
    <property type="match status" value="1"/>
</dbReference>
<organism evidence="7 8">
    <name type="scientific">Dreissena polymorpha</name>
    <name type="common">Zebra mussel</name>
    <name type="synonym">Mytilus polymorpha</name>
    <dbReference type="NCBI Taxonomy" id="45954"/>
    <lineage>
        <taxon>Eukaryota</taxon>
        <taxon>Metazoa</taxon>
        <taxon>Spiralia</taxon>
        <taxon>Lophotrochozoa</taxon>
        <taxon>Mollusca</taxon>
        <taxon>Bivalvia</taxon>
        <taxon>Autobranchia</taxon>
        <taxon>Heteroconchia</taxon>
        <taxon>Euheterodonta</taxon>
        <taxon>Imparidentia</taxon>
        <taxon>Neoheterodontei</taxon>
        <taxon>Myida</taxon>
        <taxon>Dreissenoidea</taxon>
        <taxon>Dreissenidae</taxon>
        <taxon>Dreissena</taxon>
    </lineage>
</organism>
<keyword evidence="4" id="KW-0732">Signal</keyword>
<comment type="subcellular location">
    <subcellularLocation>
        <location evidence="1">Secreted</location>
    </subcellularLocation>
</comment>
<accession>A0A9D4JKB5</accession>
<keyword evidence="3" id="KW-0964">Secreted</keyword>
<dbReference type="OrthoDB" id="10035316at2759"/>
<evidence type="ECO:0000256" key="1">
    <source>
        <dbReference type="ARBA" id="ARBA00004613"/>
    </source>
</evidence>
<evidence type="ECO:0000259" key="6">
    <source>
        <dbReference type="Pfam" id="PF12260"/>
    </source>
</evidence>
<reference evidence="7" key="2">
    <citation type="submission" date="2020-11" db="EMBL/GenBank/DDBJ databases">
        <authorList>
            <person name="McCartney M.A."/>
            <person name="Auch B."/>
            <person name="Kono T."/>
            <person name="Mallez S."/>
            <person name="Becker A."/>
            <person name="Gohl D.M."/>
            <person name="Silverstein K.A.T."/>
            <person name="Koren S."/>
            <person name="Bechman K.B."/>
            <person name="Herman A."/>
            <person name="Abrahante J.E."/>
            <person name="Garbe J."/>
        </authorList>
    </citation>
    <scope>NUCLEOTIDE SEQUENCE</scope>
    <source>
        <strain evidence="7">Duluth1</strain>
        <tissue evidence="7">Whole animal</tissue>
    </source>
</reference>
<keyword evidence="5" id="KW-1133">Transmembrane helix</keyword>
<gene>
    <name evidence="7" type="ORF">DPMN_143762</name>
</gene>
<dbReference type="InterPro" id="IPR022049">
    <property type="entry name" value="FAM69_kinase_dom"/>
</dbReference>
<evidence type="ECO:0000256" key="3">
    <source>
        <dbReference type="ARBA" id="ARBA00022525"/>
    </source>
</evidence>
<proteinExistence type="inferred from homology"/>
<name>A0A9D4JKB5_DREPO</name>
<dbReference type="Pfam" id="PF12260">
    <property type="entry name" value="PIP49_C"/>
    <property type="match status" value="1"/>
</dbReference>
<sequence length="449" mass="51723">MLPFSARYRKVCLEPDSEISTDMATPIKHSGFRFKGIPIKARCFVIILALLALYLFVTIYFTLKENRLTKEEFLDVYKCPACYGHSFCFALFDDQFSLQGVSRYSVLDVMNVKNVHFAYHKEGLHQVVLKKLAHVDELQKVDDEICKDSVREPGCDVAKRMVVSKTAQDIGLNGLLPGHLKDTTFMFLCVTHKLIDRVLERYKERSRPGVTRMDDYLQILYTARVNPEPLMLQTFPASEGWPFPEYLGACGRYIVQEYNGKSLADFVNAPFQKRADLAYQMMKMADRLTSDPDWNLYWTDLVYNNFAVDEAGKLTYIDAENIVVVDKQATKISNPKSWDDLAESEYIQCDENRGNDCLTFDTNQLCTHHMADHNYFAVCRNVLSSYADNRPTGGSAHLLHDIPDKIKHDWDLEILLNECVRPHYPQGRYKVAHKLMQALEHIRDSKKPL</sequence>
<evidence type="ECO:0000313" key="7">
    <source>
        <dbReference type="EMBL" id="KAH3815240.1"/>
    </source>
</evidence>
<keyword evidence="8" id="KW-1185">Reference proteome</keyword>
<feature type="domain" description="FAM69 protein-kinase" evidence="6">
    <location>
        <begin position="220"/>
        <end position="422"/>
    </location>
</feature>
<comment type="similarity">
    <text evidence="2">Belongs to the DIPK family.</text>
</comment>
<dbReference type="InterPro" id="IPR020519">
    <property type="entry name" value="DIPK2A/B"/>
</dbReference>
<comment type="caution">
    <text evidence="7">The sequence shown here is derived from an EMBL/GenBank/DDBJ whole genome shotgun (WGS) entry which is preliminary data.</text>
</comment>
<dbReference type="GO" id="GO:0005576">
    <property type="term" value="C:extracellular region"/>
    <property type="evidence" value="ECO:0007669"/>
    <property type="project" value="UniProtKB-SubCell"/>
</dbReference>
<dbReference type="PANTHER" id="PTHR32073">
    <property type="entry name" value="GH11358P"/>
    <property type="match status" value="1"/>
</dbReference>
<evidence type="ECO:0000256" key="5">
    <source>
        <dbReference type="SAM" id="Phobius"/>
    </source>
</evidence>
<feature type="transmembrane region" description="Helical" evidence="5">
    <location>
        <begin position="43"/>
        <end position="63"/>
    </location>
</feature>
<dbReference type="Proteomes" id="UP000828390">
    <property type="component" value="Unassembled WGS sequence"/>
</dbReference>
<evidence type="ECO:0000256" key="2">
    <source>
        <dbReference type="ARBA" id="ARBA00006338"/>
    </source>
</evidence>
<dbReference type="EMBL" id="JAIWYP010000006">
    <property type="protein sequence ID" value="KAH3815240.1"/>
    <property type="molecule type" value="Genomic_DNA"/>
</dbReference>
<keyword evidence="5" id="KW-0812">Transmembrane</keyword>
<protein>
    <recommendedName>
        <fullName evidence="6">FAM69 protein-kinase domain-containing protein</fullName>
    </recommendedName>
</protein>
<evidence type="ECO:0000313" key="8">
    <source>
        <dbReference type="Proteomes" id="UP000828390"/>
    </source>
</evidence>